<evidence type="ECO:0000313" key="1">
    <source>
        <dbReference type="EMBL" id="MCD7466365.1"/>
    </source>
</evidence>
<keyword evidence="2" id="KW-1185">Reference proteome</keyword>
<dbReference type="Proteomes" id="UP000823775">
    <property type="component" value="Unassembled WGS sequence"/>
</dbReference>
<comment type="caution">
    <text evidence="1">The sequence shown here is derived from an EMBL/GenBank/DDBJ whole genome shotgun (WGS) entry which is preliminary data.</text>
</comment>
<name>A0ABS8T5R8_DATST</name>
<proteinExistence type="predicted"/>
<sequence>MAEVGKEIQVAVDVSQFDCTVVLSIGSNPNYDYIIKELMLANPNGVSLPGDRKWWKSQFWCPEMVKVLIVQQRSEIVAVEVAILVNPMKFLIVQQRNGAMGASALRHPSVITTISLVYGALPPGFSI</sequence>
<organism evidence="1 2">
    <name type="scientific">Datura stramonium</name>
    <name type="common">Jimsonweed</name>
    <name type="synonym">Common thornapple</name>
    <dbReference type="NCBI Taxonomy" id="4076"/>
    <lineage>
        <taxon>Eukaryota</taxon>
        <taxon>Viridiplantae</taxon>
        <taxon>Streptophyta</taxon>
        <taxon>Embryophyta</taxon>
        <taxon>Tracheophyta</taxon>
        <taxon>Spermatophyta</taxon>
        <taxon>Magnoliopsida</taxon>
        <taxon>eudicotyledons</taxon>
        <taxon>Gunneridae</taxon>
        <taxon>Pentapetalae</taxon>
        <taxon>asterids</taxon>
        <taxon>lamiids</taxon>
        <taxon>Solanales</taxon>
        <taxon>Solanaceae</taxon>
        <taxon>Solanoideae</taxon>
        <taxon>Datureae</taxon>
        <taxon>Datura</taxon>
    </lineage>
</organism>
<evidence type="ECO:0000313" key="2">
    <source>
        <dbReference type="Proteomes" id="UP000823775"/>
    </source>
</evidence>
<dbReference type="EMBL" id="JACEIK010001134">
    <property type="protein sequence ID" value="MCD7466365.1"/>
    <property type="molecule type" value="Genomic_DNA"/>
</dbReference>
<protein>
    <submittedName>
        <fullName evidence="1">Uncharacterized protein</fullName>
    </submittedName>
</protein>
<accession>A0ABS8T5R8</accession>
<reference evidence="1 2" key="1">
    <citation type="journal article" date="2021" name="BMC Genomics">
        <title>Datura genome reveals duplications of psychoactive alkaloid biosynthetic genes and high mutation rate following tissue culture.</title>
        <authorList>
            <person name="Rajewski A."/>
            <person name="Carter-House D."/>
            <person name="Stajich J."/>
            <person name="Litt A."/>
        </authorList>
    </citation>
    <scope>NUCLEOTIDE SEQUENCE [LARGE SCALE GENOMIC DNA]</scope>
    <source>
        <strain evidence="1">AR-01</strain>
    </source>
</reference>
<gene>
    <name evidence="1" type="ORF">HAX54_002989</name>
</gene>